<feature type="transmembrane region" description="Helical" evidence="1">
    <location>
        <begin position="20"/>
        <end position="37"/>
    </location>
</feature>
<keyword evidence="3" id="KW-1185">Reference proteome</keyword>
<protein>
    <submittedName>
        <fullName evidence="2">Uncharacterized protein</fullName>
    </submittedName>
</protein>
<dbReference type="Proteomes" id="UP000180254">
    <property type="component" value="Unassembled WGS sequence"/>
</dbReference>
<dbReference type="RefSeq" id="WP_071061781.1">
    <property type="nucleotide sequence ID" value="NZ_MKIE01000002.1"/>
</dbReference>
<comment type="caution">
    <text evidence="2">The sequence shown here is derived from an EMBL/GenBank/DDBJ whole genome shotgun (WGS) entry which is preliminary data.</text>
</comment>
<reference evidence="2 3" key="1">
    <citation type="submission" date="2016-09" db="EMBL/GenBank/DDBJ databases">
        <title>Genome sequence of Eubacterium angustum.</title>
        <authorList>
            <person name="Poehlein A."/>
            <person name="Daniel R."/>
        </authorList>
    </citation>
    <scope>NUCLEOTIDE SEQUENCE [LARGE SCALE GENOMIC DNA]</scope>
    <source>
        <strain evidence="2 3">DSM 1989</strain>
    </source>
</reference>
<keyword evidence="1" id="KW-1133">Transmembrane helix</keyword>
<keyword evidence="1" id="KW-0812">Transmembrane</keyword>
<dbReference type="STRING" id="39480.EUAN_07260"/>
<dbReference type="OrthoDB" id="6194834at2"/>
<dbReference type="EMBL" id="MKIE01000002">
    <property type="protein sequence ID" value="OHW62942.1"/>
    <property type="molecule type" value="Genomic_DNA"/>
</dbReference>
<gene>
    <name evidence="2" type="ORF">EUAN_07260</name>
</gene>
<evidence type="ECO:0000313" key="2">
    <source>
        <dbReference type="EMBL" id="OHW62942.1"/>
    </source>
</evidence>
<organism evidence="2 3">
    <name type="scientific">Andreesenia angusta</name>
    <dbReference type="NCBI Taxonomy" id="39480"/>
    <lineage>
        <taxon>Bacteria</taxon>
        <taxon>Bacillati</taxon>
        <taxon>Bacillota</taxon>
        <taxon>Tissierellia</taxon>
        <taxon>Tissierellales</taxon>
        <taxon>Gottschalkiaceae</taxon>
        <taxon>Andreesenia</taxon>
    </lineage>
</organism>
<accession>A0A1S1V8M3</accession>
<sequence length="128" mass="14566">MSIKKQERGKLITRIRIRIAIAIIIILASIALYPVLFQEGNPLPILKGITALNIKKSEIVQISDEPRTYLTKTEEGVSPVTELMEREGWKLDEQLGAGYIFSKDNSELIVESTQYTGKYTIWKLEIED</sequence>
<keyword evidence="1" id="KW-0472">Membrane</keyword>
<name>A0A1S1V8M3_9FIRM</name>
<dbReference type="AlphaFoldDB" id="A0A1S1V8M3"/>
<evidence type="ECO:0000256" key="1">
    <source>
        <dbReference type="SAM" id="Phobius"/>
    </source>
</evidence>
<evidence type="ECO:0000313" key="3">
    <source>
        <dbReference type="Proteomes" id="UP000180254"/>
    </source>
</evidence>
<proteinExistence type="predicted"/>